<name>A0ABQ6AN55_9BRAD</name>
<sequence length="114" mass="12555">MDWYFVLAVAGPPFGFLFVIGAIPFLIYSCRTSNAPRSLIASRIALILSLASVLVSIPLWISLLTGHHRNGAPVDYYDHDFALFEVIAVFEALALLTAVLSAMRQRARPAPPRQ</sequence>
<evidence type="ECO:0000313" key="2">
    <source>
        <dbReference type="EMBL" id="GLR83677.1"/>
    </source>
</evidence>
<gene>
    <name evidence="2" type="ORF">GCM10007857_03870</name>
</gene>
<keyword evidence="3" id="KW-1185">Reference proteome</keyword>
<keyword evidence="1" id="KW-0472">Membrane</keyword>
<feature type="transmembrane region" description="Helical" evidence="1">
    <location>
        <begin position="40"/>
        <end position="61"/>
    </location>
</feature>
<dbReference type="Proteomes" id="UP001156905">
    <property type="component" value="Unassembled WGS sequence"/>
</dbReference>
<keyword evidence="1" id="KW-0812">Transmembrane</keyword>
<dbReference type="RefSeq" id="WP_284260410.1">
    <property type="nucleotide sequence ID" value="NZ_BSOW01000001.1"/>
</dbReference>
<protein>
    <recommendedName>
        <fullName evidence="4">Lycopene cyclase domain-containing protein</fullName>
    </recommendedName>
</protein>
<evidence type="ECO:0000313" key="3">
    <source>
        <dbReference type="Proteomes" id="UP001156905"/>
    </source>
</evidence>
<reference evidence="3" key="1">
    <citation type="journal article" date="2019" name="Int. J. Syst. Evol. Microbiol.">
        <title>The Global Catalogue of Microorganisms (GCM) 10K type strain sequencing project: providing services to taxonomists for standard genome sequencing and annotation.</title>
        <authorList>
            <consortium name="The Broad Institute Genomics Platform"/>
            <consortium name="The Broad Institute Genome Sequencing Center for Infectious Disease"/>
            <person name="Wu L."/>
            <person name="Ma J."/>
        </authorList>
    </citation>
    <scope>NUCLEOTIDE SEQUENCE [LARGE SCALE GENOMIC DNA]</scope>
    <source>
        <strain evidence="3">NBRC 102520</strain>
    </source>
</reference>
<feature type="transmembrane region" description="Helical" evidence="1">
    <location>
        <begin position="81"/>
        <end position="103"/>
    </location>
</feature>
<dbReference type="EMBL" id="BSOW01000001">
    <property type="protein sequence ID" value="GLR83677.1"/>
    <property type="molecule type" value="Genomic_DNA"/>
</dbReference>
<comment type="caution">
    <text evidence="2">The sequence shown here is derived from an EMBL/GenBank/DDBJ whole genome shotgun (WGS) entry which is preliminary data.</text>
</comment>
<accession>A0ABQ6AN55</accession>
<evidence type="ECO:0000256" key="1">
    <source>
        <dbReference type="SAM" id="Phobius"/>
    </source>
</evidence>
<organism evidence="2 3">
    <name type="scientific">Bradyrhizobium iriomotense</name>
    <dbReference type="NCBI Taxonomy" id="441950"/>
    <lineage>
        <taxon>Bacteria</taxon>
        <taxon>Pseudomonadati</taxon>
        <taxon>Pseudomonadota</taxon>
        <taxon>Alphaproteobacteria</taxon>
        <taxon>Hyphomicrobiales</taxon>
        <taxon>Nitrobacteraceae</taxon>
        <taxon>Bradyrhizobium</taxon>
    </lineage>
</organism>
<proteinExistence type="predicted"/>
<keyword evidence="1" id="KW-1133">Transmembrane helix</keyword>
<evidence type="ECO:0008006" key="4">
    <source>
        <dbReference type="Google" id="ProtNLM"/>
    </source>
</evidence>
<feature type="transmembrane region" description="Helical" evidence="1">
    <location>
        <begin position="6"/>
        <end position="28"/>
    </location>
</feature>